<proteinExistence type="predicted"/>
<organism evidence="1 2">
    <name type="scientific">Clitoria ternatea</name>
    <name type="common">Butterfly pea</name>
    <dbReference type="NCBI Taxonomy" id="43366"/>
    <lineage>
        <taxon>Eukaryota</taxon>
        <taxon>Viridiplantae</taxon>
        <taxon>Streptophyta</taxon>
        <taxon>Embryophyta</taxon>
        <taxon>Tracheophyta</taxon>
        <taxon>Spermatophyta</taxon>
        <taxon>Magnoliopsida</taxon>
        <taxon>eudicotyledons</taxon>
        <taxon>Gunneridae</taxon>
        <taxon>Pentapetalae</taxon>
        <taxon>rosids</taxon>
        <taxon>fabids</taxon>
        <taxon>Fabales</taxon>
        <taxon>Fabaceae</taxon>
        <taxon>Papilionoideae</taxon>
        <taxon>50 kb inversion clade</taxon>
        <taxon>NPAAA clade</taxon>
        <taxon>indigoferoid/millettioid clade</taxon>
        <taxon>Phaseoleae</taxon>
        <taxon>Clitoria</taxon>
    </lineage>
</organism>
<accession>A0AAN9JNU9</accession>
<sequence length="112" mass="12358">MEEKRPFYRSKDERVVLLLRVHVGVDTVTAHAVGGRHEGAIENVEFLGLVIAKEDWKGGDAQRGQALTLKSKLPSESASHVEENARFGQNDIYVIRFVVIGHHNAISLLTGA</sequence>
<keyword evidence="2" id="KW-1185">Reference proteome</keyword>
<evidence type="ECO:0000313" key="2">
    <source>
        <dbReference type="Proteomes" id="UP001359559"/>
    </source>
</evidence>
<evidence type="ECO:0000313" key="1">
    <source>
        <dbReference type="EMBL" id="KAK7301531.1"/>
    </source>
</evidence>
<dbReference type="EMBL" id="JAYKXN010000003">
    <property type="protein sequence ID" value="KAK7301531.1"/>
    <property type="molecule type" value="Genomic_DNA"/>
</dbReference>
<dbReference type="Proteomes" id="UP001359559">
    <property type="component" value="Unassembled WGS sequence"/>
</dbReference>
<comment type="caution">
    <text evidence="1">The sequence shown here is derived from an EMBL/GenBank/DDBJ whole genome shotgun (WGS) entry which is preliminary data.</text>
</comment>
<protein>
    <submittedName>
        <fullName evidence="1">Uncharacterized protein</fullName>
    </submittedName>
</protein>
<dbReference type="AlphaFoldDB" id="A0AAN9JNU9"/>
<name>A0AAN9JNU9_CLITE</name>
<gene>
    <name evidence="1" type="ORF">RJT34_12397</name>
</gene>
<reference evidence="1 2" key="1">
    <citation type="submission" date="2024-01" db="EMBL/GenBank/DDBJ databases">
        <title>The genomes of 5 underutilized Papilionoideae crops provide insights into root nodulation and disease resistance.</title>
        <authorList>
            <person name="Yuan L."/>
        </authorList>
    </citation>
    <scope>NUCLEOTIDE SEQUENCE [LARGE SCALE GENOMIC DNA]</scope>
    <source>
        <strain evidence="1">LY-2023</strain>
        <tissue evidence="1">Leaf</tissue>
    </source>
</reference>